<evidence type="ECO:0000256" key="3">
    <source>
        <dbReference type="ARBA" id="ARBA00022679"/>
    </source>
</evidence>
<dbReference type="Pfam" id="PF01087">
    <property type="entry name" value="GalP_UDP_transf"/>
    <property type="match status" value="1"/>
</dbReference>
<evidence type="ECO:0000256" key="5">
    <source>
        <dbReference type="ARBA" id="ARBA00023144"/>
    </source>
</evidence>
<dbReference type="GO" id="GO:0008108">
    <property type="term" value="F:UDP-glucose:hexose-1-phosphate uridylyltransferase activity"/>
    <property type="evidence" value="ECO:0007669"/>
    <property type="project" value="UniProtKB-EC"/>
</dbReference>
<dbReference type="SUPFAM" id="SSF54197">
    <property type="entry name" value="HIT-like"/>
    <property type="match status" value="1"/>
</dbReference>
<evidence type="ECO:0000313" key="9">
    <source>
        <dbReference type="EMBL" id="KAJ1363469.1"/>
    </source>
</evidence>
<dbReference type="GO" id="GO:0033499">
    <property type="term" value="P:galactose catabolic process via UDP-galactose, Leloir pathway"/>
    <property type="evidence" value="ECO:0007669"/>
    <property type="project" value="TreeGrafter"/>
</dbReference>
<keyword evidence="6 7" id="KW-0119">Carbohydrate metabolism</keyword>
<dbReference type="GO" id="GO:0005737">
    <property type="term" value="C:cytoplasm"/>
    <property type="evidence" value="ECO:0007669"/>
    <property type="project" value="TreeGrafter"/>
</dbReference>
<sequence length="198" mass="23149">MSSQKRNHRRYNPLLDEWVIVASNRVSRPWQGNKIDPPSFTPVNETNSLAPGGKRFNNVITPWYESTFVFDNDFPTFTDSLDDEDSSMESAESKDELLRQMEVRGICRVICYHPDTKKSISTMTLDEVVHVVKIWIEQFRELKERYHWIQIFENRGAAVGCSNAHPHGQLWAGNFYHLFRLERMQPSVHTTLDMEDLC</sequence>
<dbReference type="EMBL" id="JAHQIW010004735">
    <property type="protein sequence ID" value="KAJ1363469.1"/>
    <property type="molecule type" value="Genomic_DNA"/>
</dbReference>
<keyword evidence="4 7" id="KW-0548">Nucleotidyltransferase</keyword>
<dbReference type="AlphaFoldDB" id="A0AAD5NA07"/>
<evidence type="ECO:0000259" key="8">
    <source>
        <dbReference type="Pfam" id="PF01087"/>
    </source>
</evidence>
<comment type="pathway">
    <text evidence="2 7">Carbohydrate metabolism; galactose metabolism.</text>
</comment>
<keyword evidence="5 7" id="KW-0299">Galactose metabolism</keyword>
<accession>A0AAD5NA07</accession>
<protein>
    <recommendedName>
        <fullName evidence="7">Galactose-1-phosphate uridylyltransferase</fullName>
        <ecNumber evidence="7">2.7.7.12</ecNumber>
    </recommendedName>
</protein>
<evidence type="ECO:0000256" key="1">
    <source>
        <dbReference type="ARBA" id="ARBA00001107"/>
    </source>
</evidence>
<dbReference type="Gene3D" id="3.30.428.10">
    <property type="entry name" value="HIT-like"/>
    <property type="match status" value="1"/>
</dbReference>
<comment type="catalytic activity">
    <reaction evidence="1 7">
        <text>alpha-D-galactose 1-phosphate + UDP-alpha-D-glucose = alpha-D-glucose 1-phosphate + UDP-alpha-D-galactose</text>
        <dbReference type="Rhea" id="RHEA:13989"/>
        <dbReference type="ChEBI" id="CHEBI:58336"/>
        <dbReference type="ChEBI" id="CHEBI:58601"/>
        <dbReference type="ChEBI" id="CHEBI:58885"/>
        <dbReference type="ChEBI" id="CHEBI:66914"/>
        <dbReference type="EC" id="2.7.7.12"/>
    </reaction>
</comment>
<dbReference type="PANTHER" id="PTHR11943">
    <property type="entry name" value="GALACTOSE-1-PHOSPHATE URIDYLYLTRANSFERASE"/>
    <property type="match status" value="1"/>
</dbReference>
<dbReference type="PANTHER" id="PTHR11943:SF1">
    <property type="entry name" value="GALACTOSE-1-PHOSPHATE URIDYLYLTRANSFERASE"/>
    <property type="match status" value="1"/>
</dbReference>
<dbReference type="Proteomes" id="UP001196413">
    <property type="component" value="Unassembled WGS sequence"/>
</dbReference>
<keyword evidence="3 7" id="KW-0808">Transferase</keyword>
<evidence type="ECO:0000256" key="7">
    <source>
        <dbReference type="RuleBase" id="RU000506"/>
    </source>
</evidence>
<dbReference type="NCBIfam" id="TIGR00209">
    <property type="entry name" value="galT_1"/>
    <property type="match status" value="1"/>
</dbReference>
<organism evidence="9 10">
    <name type="scientific">Parelaphostrongylus tenuis</name>
    <name type="common">Meningeal worm</name>
    <dbReference type="NCBI Taxonomy" id="148309"/>
    <lineage>
        <taxon>Eukaryota</taxon>
        <taxon>Metazoa</taxon>
        <taxon>Ecdysozoa</taxon>
        <taxon>Nematoda</taxon>
        <taxon>Chromadorea</taxon>
        <taxon>Rhabditida</taxon>
        <taxon>Rhabditina</taxon>
        <taxon>Rhabditomorpha</taxon>
        <taxon>Strongyloidea</taxon>
        <taxon>Metastrongylidae</taxon>
        <taxon>Parelaphostrongylus</taxon>
    </lineage>
</organism>
<dbReference type="EC" id="2.7.7.12" evidence="7"/>
<keyword evidence="10" id="KW-1185">Reference proteome</keyword>
<dbReference type="InterPro" id="IPR001937">
    <property type="entry name" value="GalP_UDPtransf1"/>
</dbReference>
<comment type="caution">
    <text evidence="9">The sequence shown here is derived from an EMBL/GenBank/DDBJ whole genome shotgun (WGS) entry which is preliminary data.</text>
</comment>
<gene>
    <name evidence="9" type="ORF">KIN20_023343</name>
</gene>
<keyword evidence="7" id="KW-0479">Metal-binding</keyword>
<evidence type="ECO:0000256" key="2">
    <source>
        <dbReference type="ARBA" id="ARBA00004947"/>
    </source>
</evidence>
<name>A0AAD5NA07_PARTN</name>
<proteinExistence type="inferred from homology"/>
<evidence type="ECO:0000256" key="4">
    <source>
        <dbReference type="ARBA" id="ARBA00022695"/>
    </source>
</evidence>
<dbReference type="InterPro" id="IPR036265">
    <property type="entry name" value="HIT-like_sf"/>
</dbReference>
<dbReference type="InterPro" id="IPR019779">
    <property type="entry name" value="GalP_UDPtransf1_His-AS"/>
</dbReference>
<dbReference type="GO" id="GO:0008270">
    <property type="term" value="F:zinc ion binding"/>
    <property type="evidence" value="ECO:0007669"/>
    <property type="project" value="InterPro"/>
</dbReference>
<dbReference type="InterPro" id="IPR005849">
    <property type="entry name" value="GalP_Utransf_N"/>
</dbReference>
<dbReference type="PROSITE" id="PS00117">
    <property type="entry name" value="GAL_P_UDP_TRANSF_I"/>
    <property type="match status" value="1"/>
</dbReference>
<comment type="similarity">
    <text evidence="7">Belongs to the galactose-1-phosphate uridylyltransferase type 1 family.</text>
</comment>
<feature type="domain" description="Galactose-1-phosphate uridyl transferase N-terminal" evidence="8">
    <location>
        <begin position="5"/>
        <end position="175"/>
    </location>
</feature>
<evidence type="ECO:0000256" key="6">
    <source>
        <dbReference type="ARBA" id="ARBA00023277"/>
    </source>
</evidence>
<evidence type="ECO:0000313" key="10">
    <source>
        <dbReference type="Proteomes" id="UP001196413"/>
    </source>
</evidence>
<reference evidence="9" key="1">
    <citation type="submission" date="2021-06" db="EMBL/GenBank/DDBJ databases">
        <title>Parelaphostrongylus tenuis whole genome reference sequence.</title>
        <authorList>
            <person name="Garwood T.J."/>
            <person name="Larsen P.A."/>
            <person name="Fountain-Jones N.M."/>
            <person name="Garbe J.R."/>
            <person name="Macchietto M.G."/>
            <person name="Kania S.A."/>
            <person name="Gerhold R.W."/>
            <person name="Richards J.E."/>
            <person name="Wolf T.M."/>
        </authorList>
    </citation>
    <scope>NUCLEOTIDE SEQUENCE</scope>
    <source>
        <strain evidence="9">MNPRO001-30</strain>
        <tissue evidence="9">Meninges</tissue>
    </source>
</reference>